<feature type="binding site" evidence="3">
    <location>
        <begin position="302"/>
        <end position="307"/>
    </location>
    <ligand>
        <name>Mo-bis(molybdopterin guanine dinucleotide)</name>
        <dbReference type="ChEBI" id="CHEBI:60539"/>
    </ligand>
</feature>
<evidence type="ECO:0000256" key="2">
    <source>
        <dbReference type="ARBA" id="ARBA00023150"/>
    </source>
</evidence>
<comment type="function">
    <text evidence="3">Required for formate dehydrogenase (FDH) activity. Acts as a sulfur carrier protein that transfers sulfur from IscS to the molybdenum cofactor prior to its insertion into FDH.</text>
</comment>
<dbReference type="PANTHER" id="PTHR30592:SF1">
    <property type="entry name" value="SULFUR CARRIER PROTEIN FDHD"/>
    <property type="match status" value="1"/>
</dbReference>
<keyword evidence="5" id="KW-0808">Transferase</keyword>
<name>A0A537JWX6_9BACT</name>
<organism evidence="5 6">
    <name type="scientific">Candidatus Segetimicrobium genomatis</name>
    <dbReference type="NCBI Taxonomy" id="2569760"/>
    <lineage>
        <taxon>Bacteria</taxon>
        <taxon>Bacillati</taxon>
        <taxon>Candidatus Sysuimicrobiota</taxon>
        <taxon>Candidatus Sysuimicrobiia</taxon>
        <taxon>Candidatus Sysuimicrobiales</taxon>
        <taxon>Candidatus Segetimicrobiaceae</taxon>
        <taxon>Candidatus Segetimicrobium</taxon>
    </lineage>
</organism>
<evidence type="ECO:0000313" key="6">
    <source>
        <dbReference type="Proteomes" id="UP000318509"/>
    </source>
</evidence>
<dbReference type="GO" id="GO:0005737">
    <property type="term" value="C:cytoplasm"/>
    <property type="evidence" value="ECO:0007669"/>
    <property type="project" value="UniProtKB-SubCell"/>
</dbReference>
<feature type="active site" description="Cysteine persulfide intermediate" evidence="3">
    <location>
        <position position="160"/>
    </location>
</feature>
<dbReference type="InterPro" id="IPR016193">
    <property type="entry name" value="Cytidine_deaminase-like"/>
</dbReference>
<evidence type="ECO:0000256" key="3">
    <source>
        <dbReference type="HAMAP-Rule" id="MF_00187"/>
    </source>
</evidence>
<dbReference type="HAMAP" id="MF_00187">
    <property type="entry name" value="FdhD"/>
    <property type="match status" value="1"/>
</dbReference>
<evidence type="ECO:0000313" key="5">
    <source>
        <dbReference type="EMBL" id="TMI88058.1"/>
    </source>
</evidence>
<dbReference type="PIRSF" id="PIRSF015626">
    <property type="entry name" value="FdhD"/>
    <property type="match status" value="1"/>
</dbReference>
<dbReference type="Gene3D" id="3.40.140.10">
    <property type="entry name" value="Cytidine Deaminase, domain 2"/>
    <property type="match status" value="1"/>
</dbReference>
<dbReference type="InterPro" id="IPR003786">
    <property type="entry name" value="FdhD"/>
</dbReference>
<comment type="subcellular location">
    <subcellularLocation>
        <location evidence="3">Cytoplasm</location>
    </subcellularLocation>
</comment>
<dbReference type="GO" id="GO:0097163">
    <property type="term" value="F:sulfur carrier activity"/>
    <property type="evidence" value="ECO:0007669"/>
    <property type="project" value="UniProtKB-UniRule"/>
</dbReference>
<comment type="similarity">
    <text evidence="3">Belongs to the FdhD family.</text>
</comment>
<keyword evidence="2 3" id="KW-0501">Molybdenum cofactor biosynthesis</keyword>
<reference evidence="5 6" key="1">
    <citation type="journal article" date="2019" name="Nat. Microbiol.">
        <title>Mediterranean grassland soil C-N compound turnover is dependent on rainfall and depth, and is mediated by genomically divergent microorganisms.</title>
        <authorList>
            <person name="Diamond S."/>
            <person name="Andeer P.F."/>
            <person name="Li Z."/>
            <person name="Crits-Christoph A."/>
            <person name="Burstein D."/>
            <person name="Anantharaman K."/>
            <person name="Lane K.R."/>
            <person name="Thomas B.C."/>
            <person name="Pan C."/>
            <person name="Northen T.R."/>
            <person name="Banfield J.F."/>
        </authorList>
    </citation>
    <scope>NUCLEOTIDE SEQUENCE [LARGE SCALE GENOMIC DNA]</scope>
    <source>
        <strain evidence="5">NP_3</strain>
    </source>
</reference>
<dbReference type="AlphaFoldDB" id="A0A537JWX6"/>
<evidence type="ECO:0000256" key="1">
    <source>
        <dbReference type="ARBA" id="ARBA00022490"/>
    </source>
</evidence>
<gene>
    <name evidence="3 5" type="primary">fdhD</name>
    <name evidence="5" type="ORF">E6H00_13925</name>
</gene>
<accession>A0A537JWX6</accession>
<dbReference type="SUPFAM" id="SSF53927">
    <property type="entry name" value="Cytidine deaminase-like"/>
    <property type="match status" value="1"/>
</dbReference>
<comment type="caution">
    <text evidence="5">The sequence shown here is derived from an EMBL/GenBank/DDBJ whole genome shotgun (WGS) entry which is preliminary data.</text>
</comment>
<dbReference type="EMBL" id="VBAK01000146">
    <property type="protein sequence ID" value="TMI88058.1"/>
    <property type="molecule type" value="Genomic_DNA"/>
</dbReference>
<keyword evidence="1 3" id="KW-0963">Cytoplasm</keyword>
<sequence>MLPWAQAAGRKRRTFLLRDPVGIRLNRPEGTSNDRAAEPLRTSTTRRRVGQVREGVVRVREDALAVEEPLELRLCLRGDQSPLQVAVTMRTPGHDFELAAGFLFTEGIVQTAEQIDRINYCADRSLDSEQRYNIVNVFLRPGVRIDQERLRRNFYTTSSCGVCGKASIEAIQVRGISPVLDDGFVVDGEVLGGLAEALRGAQAIFDKTGGLHAAALFEERGRLVSIREDVGRHNAVDKLIGHAFLNHRPPLSRHLMMVSGRASFEITQKAAAAGLPVVAAISAPSSLACDVARAFGMTLVGFMRGDRFTVYTGAQRIRHRGQTVTGVD</sequence>
<dbReference type="GO" id="GO:0016783">
    <property type="term" value="F:sulfurtransferase activity"/>
    <property type="evidence" value="ECO:0007669"/>
    <property type="project" value="InterPro"/>
</dbReference>
<evidence type="ECO:0000256" key="4">
    <source>
        <dbReference type="SAM" id="MobiDB-lite"/>
    </source>
</evidence>
<dbReference type="Gene3D" id="3.10.20.10">
    <property type="match status" value="1"/>
</dbReference>
<dbReference type="NCBIfam" id="NF001943">
    <property type="entry name" value="PRK00724.1-2"/>
    <property type="match status" value="1"/>
</dbReference>
<feature type="region of interest" description="Disordered" evidence="4">
    <location>
        <begin position="26"/>
        <end position="47"/>
    </location>
</feature>
<dbReference type="Proteomes" id="UP000318509">
    <property type="component" value="Unassembled WGS sequence"/>
</dbReference>
<proteinExistence type="inferred from homology"/>
<dbReference type="GO" id="GO:0006777">
    <property type="term" value="P:Mo-molybdopterin cofactor biosynthetic process"/>
    <property type="evidence" value="ECO:0007669"/>
    <property type="project" value="UniProtKB-UniRule"/>
</dbReference>
<dbReference type="Pfam" id="PF02634">
    <property type="entry name" value="FdhD-NarQ"/>
    <property type="match status" value="1"/>
</dbReference>
<dbReference type="NCBIfam" id="TIGR00129">
    <property type="entry name" value="fdhD_narQ"/>
    <property type="match status" value="1"/>
</dbReference>
<dbReference type="PANTHER" id="PTHR30592">
    <property type="entry name" value="FORMATE DEHYDROGENASE"/>
    <property type="match status" value="1"/>
</dbReference>
<protein>
    <recommendedName>
        <fullName evidence="3">Sulfur carrier protein FdhD</fullName>
    </recommendedName>
</protein>